<reference evidence="4" key="3">
    <citation type="submission" date="2016-03" db="UniProtKB">
        <authorList>
            <consortium name="EnsemblProtists"/>
        </authorList>
    </citation>
    <scope>IDENTIFICATION</scope>
</reference>
<reference evidence="3 5" key="1">
    <citation type="journal article" date="2012" name="Nature">
        <title>Algal genomes reveal evolutionary mosaicism and the fate of nucleomorphs.</title>
        <authorList>
            <consortium name="DOE Joint Genome Institute"/>
            <person name="Curtis B.A."/>
            <person name="Tanifuji G."/>
            <person name="Burki F."/>
            <person name="Gruber A."/>
            <person name="Irimia M."/>
            <person name="Maruyama S."/>
            <person name="Arias M.C."/>
            <person name="Ball S.G."/>
            <person name="Gile G.H."/>
            <person name="Hirakawa Y."/>
            <person name="Hopkins J.F."/>
            <person name="Kuo A."/>
            <person name="Rensing S.A."/>
            <person name="Schmutz J."/>
            <person name="Symeonidi A."/>
            <person name="Elias M."/>
            <person name="Eveleigh R.J."/>
            <person name="Herman E.K."/>
            <person name="Klute M.J."/>
            <person name="Nakayama T."/>
            <person name="Obornik M."/>
            <person name="Reyes-Prieto A."/>
            <person name="Armbrust E.V."/>
            <person name="Aves S.J."/>
            <person name="Beiko R.G."/>
            <person name="Coutinho P."/>
            <person name="Dacks J.B."/>
            <person name="Durnford D.G."/>
            <person name="Fast N.M."/>
            <person name="Green B.R."/>
            <person name="Grisdale C.J."/>
            <person name="Hempel F."/>
            <person name="Henrissat B."/>
            <person name="Hoppner M.P."/>
            <person name="Ishida K."/>
            <person name="Kim E."/>
            <person name="Koreny L."/>
            <person name="Kroth P.G."/>
            <person name="Liu Y."/>
            <person name="Malik S.B."/>
            <person name="Maier U.G."/>
            <person name="McRose D."/>
            <person name="Mock T."/>
            <person name="Neilson J.A."/>
            <person name="Onodera N.T."/>
            <person name="Poole A.M."/>
            <person name="Pritham E.J."/>
            <person name="Richards T.A."/>
            <person name="Rocap G."/>
            <person name="Roy S.W."/>
            <person name="Sarai C."/>
            <person name="Schaack S."/>
            <person name="Shirato S."/>
            <person name="Slamovits C.H."/>
            <person name="Spencer D.F."/>
            <person name="Suzuki S."/>
            <person name="Worden A.Z."/>
            <person name="Zauner S."/>
            <person name="Barry K."/>
            <person name="Bell C."/>
            <person name="Bharti A.K."/>
            <person name="Crow J.A."/>
            <person name="Grimwood J."/>
            <person name="Kramer R."/>
            <person name="Lindquist E."/>
            <person name="Lucas S."/>
            <person name="Salamov A."/>
            <person name="McFadden G.I."/>
            <person name="Lane C.E."/>
            <person name="Keeling P.J."/>
            <person name="Gray M.W."/>
            <person name="Grigoriev I.V."/>
            <person name="Archibald J.M."/>
        </authorList>
    </citation>
    <scope>NUCLEOTIDE SEQUENCE</scope>
    <source>
        <strain evidence="3 5">CCMP2712</strain>
    </source>
</reference>
<dbReference type="PROSITE" id="PS50188">
    <property type="entry name" value="B302_SPRY"/>
    <property type="match status" value="1"/>
</dbReference>
<name>L1ISV2_GUITC</name>
<dbReference type="PaxDb" id="55529-EKX39187"/>
<reference evidence="5" key="2">
    <citation type="submission" date="2012-11" db="EMBL/GenBank/DDBJ databases">
        <authorList>
            <person name="Kuo A."/>
            <person name="Curtis B.A."/>
            <person name="Tanifuji G."/>
            <person name="Burki F."/>
            <person name="Gruber A."/>
            <person name="Irimia M."/>
            <person name="Maruyama S."/>
            <person name="Arias M.C."/>
            <person name="Ball S.G."/>
            <person name="Gile G.H."/>
            <person name="Hirakawa Y."/>
            <person name="Hopkins J.F."/>
            <person name="Rensing S.A."/>
            <person name="Schmutz J."/>
            <person name="Symeonidi A."/>
            <person name="Elias M."/>
            <person name="Eveleigh R.J."/>
            <person name="Herman E.K."/>
            <person name="Klute M.J."/>
            <person name="Nakayama T."/>
            <person name="Obornik M."/>
            <person name="Reyes-Prieto A."/>
            <person name="Armbrust E.V."/>
            <person name="Aves S.J."/>
            <person name="Beiko R.G."/>
            <person name="Coutinho P."/>
            <person name="Dacks J.B."/>
            <person name="Durnford D.G."/>
            <person name="Fast N.M."/>
            <person name="Green B.R."/>
            <person name="Grisdale C."/>
            <person name="Hempe F."/>
            <person name="Henrissat B."/>
            <person name="Hoppner M.P."/>
            <person name="Ishida K.-I."/>
            <person name="Kim E."/>
            <person name="Koreny L."/>
            <person name="Kroth P.G."/>
            <person name="Liu Y."/>
            <person name="Malik S.-B."/>
            <person name="Maier U.G."/>
            <person name="McRose D."/>
            <person name="Mock T."/>
            <person name="Neilson J.A."/>
            <person name="Onodera N.T."/>
            <person name="Poole A.M."/>
            <person name="Pritham E.J."/>
            <person name="Richards T.A."/>
            <person name="Rocap G."/>
            <person name="Roy S.W."/>
            <person name="Sarai C."/>
            <person name="Schaack S."/>
            <person name="Shirato S."/>
            <person name="Slamovits C.H."/>
            <person name="Spencer D.F."/>
            <person name="Suzuki S."/>
            <person name="Worden A.Z."/>
            <person name="Zauner S."/>
            <person name="Barry K."/>
            <person name="Bell C."/>
            <person name="Bharti A.K."/>
            <person name="Crow J.A."/>
            <person name="Grimwood J."/>
            <person name="Kramer R."/>
            <person name="Lindquist E."/>
            <person name="Lucas S."/>
            <person name="Salamov A."/>
            <person name="McFadden G.I."/>
            <person name="Lane C.E."/>
            <person name="Keeling P.J."/>
            <person name="Gray M.W."/>
            <person name="Grigoriev I.V."/>
            <person name="Archibald J.M."/>
        </authorList>
    </citation>
    <scope>NUCLEOTIDE SEQUENCE</scope>
    <source>
        <strain evidence="5">CCMP2712</strain>
    </source>
</reference>
<dbReference type="Gene3D" id="2.60.120.920">
    <property type="match status" value="2"/>
</dbReference>
<dbReference type="InterPro" id="IPR044736">
    <property type="entry name" value="Gid1/RanBPM/SPLA_SPRY"/>
</dbReference>
<organism evidence="3">
    <name type="scientific">Guillardia theta (strain CCMP2712)</name>
    <name type="common">Cryptophyte</name>
    <dbReference type="NCBI Taxonomy" id="905079"/>
    <lineage>
        <taxon>Eukaryota</taxon>
        <taxon>Cryptophyceae</taxon>
        <taxon>Pyrenomonadales</taxon>
        <taxon>Geminigeraceae</taxon>
        <taxon>Guillardia</taxon>
    </lineage>
</organism>
<dbReference type="HOGENOM" id="CLU_351080_0_0_1"/>
<feature type="compositionally biased region" description="Low complexity" evidence="1">
    <location>
        <begin position="734"/>
        <end position="746"/>
    </location>
</feature>
<feature type="compositionally biased region" description="Polar residues" evidence="1">
    <location>
        <begin position="645"/>
        <end position="660"/>
    </location>
</feature>
<feature type="domain" description="B30.2/SPRY" evidence="2">
    <location>
        <begin position="14"/>
        <end position="227"/>
    </location>
</feature>
<feature type="compositionally biased region" description="Polar residues" evidence="1">
    <location>
        <begin position="614"/>
        <end position="636"/>
    </location>
</feature>
<dbReference type="InterPro" id="IPR050618">
    <property type="entry name" value="Ubq-SigPath_Reg"/>
</dbReference>
<evidence type="ECO:0000256" key="1">
    <source>
        <dbReference type="SAM" id="MobiDB-lite"/>
    </source>
</evidence>
<feature type="region of interest" description="Disordered" evidence="1">
    <location>
        <begin position="704"/>
        <end position="782"/>
    </location>
</feature>
<dbReference type="InterPro" id="IPR003877">
    <property type="entry name" value="SPRY_dom"/>
</dbReference>
<gene>
    <name evidence="3" type="ORF">GUITHDRAFT_114616</name>
</gene>
<feature type="compositionally biased region" description="Polar residues" evidence="1">
    <location>
        <begin position="1"/>
        <end position="13"/>
    </location>
</feature>
<dbReference type="AlphaFoldDB" id="L1ISV2"/>
<dbReference type="KEGG" id="gtt:GUITHDRAFT_114616"/>
<accession>L1ISV2</accession>
<dbReference type="InterPro" id="IPR043136">
    <property type="entry name" value="B30.2/SPRY_sf"/>
</dbReference>
<dbReference type="EnsemblProtists" id="EKX39187">
    <property type="protein sequence ID" value="EKX39187"/>
    <property type="gene ID" value="GUITHDRAFT_114616"/>
</dbReference>
<dbReference type="STRING" id="905079.L1ISV2"/>
<dbReference type="SUPFAM" id="SSF49899">
    <property type="entry name" value="Concanavalin A-like lectins/glucanases"/>
    <property type="match status" value="1"/>
</dbReference>
<dbReference type="RefSeq" id="XP_005826167.1">
    <property type="nucleotide sequence ID" value="XM_005826110.1"/>
</dbReference>
<dbReference type="EMBL" id="JH993041">
    <property type="protein sequence ID" value="EKX39187.1"/>
    <property type="molecule type" value="Genomic_DNA"/>
</dbReference>
<sequence>MRQGFQPMSASSTHRAPRATSSPRRSPSHAPSHVMAHPSSTPRTLTVGEAESELEGNAVSLEEREGLLVFAGGRLVSRRSSQDVLLCAQASKPLGSLKGSVKYFEVSILLMAQSEFGITIGLALKGMDGKQPGSEAKTVGYSSNGLVFVGTPNSGQRFGYHFGVGDTIGCGFDCNSRDLFFTRNGVRMSSNSDLRNFKEDVIHRLHPTVSLSSQYDTVVLNFDYDFKYNNPLLTKLPVSLSPAKQSLGSEDVEYEEGVKPLRSDRLTLRVIKESLSEDGLPPSHRVIRISMHLQMPHVPPGMVYYEMSLLSCSSCALDGSRKPPDLRIGMQANDSALRTGFVPFAPKSVTYKSDDGLTYCGYKPRRLTCGELNINSYGEGDVIGCGAIPHLNLVFFCLNGNFLGFLHVGWLMDSPFQGFALLQHAGDMARFNPGVNKFAVSYNNLKWVMAIAEAARVDAAMLDDYHVLEMRDEQPAKQDAVRASMEKLVAGRFEGLTQIPLEEVKSTMQTMVDRYSNELARIKVKHESEKGRMKAKIRYLSSRTSFPPSSAHQDYTNAWEAQVEMKEEQKLRQSYSSNALKERNAVYRSSISLGEADQAQQPDSHHNENRTDSDNNITNSRRPSKTDLQSPQTPSKFRSRKFGSVIQNVREATSKSTSNSAKEDKLWSSTPRLSGVKKKVDCRLEAAEVQALYPYDRSLHRWSHKSDRQLSPSSPSPSRSSLHPLGYTPLTYTPAQRPSSAPSKPRPSVRSKSKTPVRDSGRSPWLLADIRDDERGAQKPLEDELEEIRKGFRRFLPSNARA</sequence>
<dbReference type="GeneID" id="17296030"/>
<evidence type="ECO:0000259" key="2">
    <source>
        <dbReference type="PROSITE" id="PS50188"/>
    </source>
</evidence>
<feature type="region of interest" description="Disordered" evidence="1">
    <location>
        <begin position="595"/>
        <end position="666"/>
    </location>
</feature>
<dbReference type="Proteomes" id="UP000011087">
    <property type="component" value="Unassembled WGS sequence"/>
</dbReference>
<evidence type="ECO:0000313" key="3">
    <source>
        <dbReference type="EMBL" id="EKX39187.1"/>
    </source>
</evidence>
<dbReference type="eggNOG" id="KOG1477">
    <property type="taxonomic scope" value="Eukaryota"/>
</dbReference>
<evidence type="ECO:0000313" key="4">
    <source>
        <dbReference type="EnsemblProtists" id="EKX39187"/>
    </source>
</evidence>
<feature type="compositionally biased region" description="Low complexity" evidence="1">
    <location>
        <begin position="710"/>
        <end position="725"/>
    </location>
</feature>
<dbReference type="PANTHER" id="PTHR12864">
    <property type="entry name" value="RAN BINDING PROTEIN 9-RELATED"/>
    <property type="match status" value="1"/>
</dbReference>
<dbReference type="CDD" id="cd12885">
    <property type="entry name" value="SPRY_RanBP_like"/>
    <property type="match status" value="1"/>
</dbReference>
<dbReference type="OrthoDB" id="258495at2759"/>
<dbReference type="InterPro" id="IPR013320">
    <property type="entry name" value="ConA-like_dom_sf"/>
</dbReference>
<dbReference type="SMART" id="SM00449">
    <property type="entry name" value="SPRY"/>
    <property type="match status" value="1"/>
</dbReference>
<feature type="compositionally biased region" description="Low complexity" evidence="1">
    <location>
        <begin position="18"/>
        <end position="33"/>
    </location>
</feature>
<protein>
    <recommendedName>
        <fullName evidence="2">B30.2/SPRY domain-containing protein</fullName>
    </recommendedName>
</protein>
<feature type="compositionally biased region" description="Basic and acidic residues" evidence="1">
    <location>
        <begin position="603"/>
        <end position="613"/>
    </location>
</feature>
<dbReference type="InterPro" id="IPR001870">
    <property type="entry name" value="B30.2/SPRY"/>
</dbReference>
<keyword evidence="5" id="KW-1185">Reference proteome</keyword>
<proteinExistence type="predicted"/>
<feature type="compositionally biased region" description="Basic and acidic residues" evidence="1">
    <location>
        <begin position="769"/>
        <end position="782"/>
    </location>
</feature>
<feature type="region of interest" description="Disordered" evidence="1">
    <location>
        <begin position="1"/>
        <end position="44"/>
    </location>
</feature>
<evidence type="ECO:0000313" key="5">
    <source>
        <dbReference type="Proteomes" id="UP000011087"/>
    </source>
</evidence>
<dbReference type="Pfam" id="PF00622">
    <property type="entry name" value="SPRY"/>
    <property type="match status" value="1"/>
</dbReference>